<gene>
    <name evidence="1" type="ORF">I314_01126</name>
</gene>
<organism evidence="1 2">
    <name type="scientific">Cryptococcus bacillisporus CA1873</name>
    <dbReference type="NCBI Taxonomy" id="1296111"/>
    <lineage>
        <taxon>Eukaryota</taxon>
        <taxon>Fungi</taxon>
        <taxon>Dikarya</taxon>
        <taxon>Basidiomycota</taxon>
        <taxon>Agaricomycotina</taxon>
        <taxon>Tremellomycetes</taxon>
        <taxon>Tremellales</taxon>
        <taxon>Cryptococcaceae</taxon>
        <taxon>Cryptococcus</taxon>
        <taxon>Cryptococcus gattii species complex</taxon>
    </lineage>
</organism>
<dbReference type="EMBL" id="KN848890">
    <property type="protein sequence ID" value="KIR68703.1"/>
    <property type="molecule type" value="Genomic_DNA"/>
</dbReference>
<reference evidence="1 2" key="1">
    <citation type="submission" date="2015-01" db="EMBL/GenBank/DDBJ databases">
        <title>The Genome Sequence of Cryptococcus gattii CA1873.</title>
        <authorList>
            <consortium name="The Broad Institute Genomics Platform"/>
            <person name="Cuomo C."/>
            <person name="Litvintseva A."/>
            <person name="Chen Y."/>
            <person name="Heitman J."/>
            <person name="Sun S."/>
            <person name="Springer D."/>
            <person name="Dromer F."/>
            <person name="Young S."/>
            <person name="Zeng Q."/>
            <person name="Gargeya S."/>
            <person name="Abouelleil A."/>
            <person name="Alvarado L."/>
            <person name="Chapman S.B."/>
            <person name="Gainer-Dewar J."/>
            <person name="Goldberg J."/>
            <person name="Griggs A."/>
            <person name="Gujja S."/>
            <person name="Hansen M."/>
            <person name="Howarth C."/>
            <person name="Imamovic A."/>
            <person name="Larimer J."/>
            <person name="Murphy C."/>
            <person name="Naylor J."/>
            <person name="Pearson M."/>
            <person name="Priest M."/>
            <person name="Roberts A."/>
            <person name="Saif S."/>
            <person name="Shea T."/>
            <person name="Sykes S."/>
            <person name="Wortman J."/>
            <person name="Nusbaum C."/>
            <person name="Birren B."/>
        </authorList>
    </citation>
    <scope>NUCLEOTIDE SEQUENCE [LARGE SCALE GENOMIC DNA]</scope>
    <source>
        <strain evidence="1 2">CA1873</strain>
    </source>
</reference>
<protein>
    <submittedName>
        <fullName evidence="1">Uncharacterized protein</fullName>
    </submittedName>
</protein>
<keyword evidence="2" id="KW-1185">Reference proteome</keyword>
<sequence length="123" mass="13658">MALVPTGAPRDAAITIGPSKPSLWPHPMFAAIWVDYDDTETVCSSFHNVMTLLTDTSLLVIYEFRNGITCADVLFAIYDFFASPLYVDELGEMPCWKAIENRTLFSVPPTLMVSTMTRKASSD</sequence>
<proteinExistence type="predicted"/>
<name>A0ABR5BHU7_CRYGA</name>
<accession>A0ABR5BHU7</accession>
<dbReference type="Proteomes" id="UP000053800">
    <property type="component" value="Unassembled WGS sequence"/>
</dbReference>
<evidence type="ECO:0000313" key="2">
    <source>
        <dbReference type="Proteomes" id="UP000053800"/>
    </source>
</evidence>
<evidence type="ECO:0000313" key="1">
    <source>
        <dbReference type="EMBL" id="KIR68703.1"/>
    </source>
</evidence>